<dbReference type="NCBIfam" id="TIGR00066">
    <property type="entry name" value="g_glut_trans"/>
    <property type="match status" value="1"/>
</dbReference>
<reference evidence="12 13" key="1">
    <citation type="submission" date="2007-01" db="EMBL/GenBank/DDBJ databases">
        <authorList>
            <person name="Haygood M."/>
            <person name="Podell S."/>
            <person name="Anderson C."/>
            <person name="Hopkinson B."/>
            <person name="Roe K."/>
            <person name="Barbeau K."/>
            <person name="Gaasterland T."/>
            <person name="Ferriera S."/>
            <person name="Johnson J."/>
            <person name="Kravitz S."/>
            <person name="Beeson K."/>
            <person name="Sutton G."/>
            <person name="Rogers Y.-H."/>
            <person name="Friedman R."/>
            <person name="Frazier M."/>
            <person name="Venter J.C."/>
        </authorList>
    </citation>
    <scope>NUCLEOTIDE SEQUENCE [LARGE SCALE GENOMIC DNA]</scope>
    <source>
        <strain evidence="12 13">ATCC 23134</strain>
    </source>
</reference>
<dbReference type="EC" id="3.4.19.13" evidence="11"/>
<evidence type="ECO:0000256" key="11">
    <source>
        <dbReference type="RuleBase" id="RU368036"/>
    </source>
</evidence>
<dbReference type="AlphaFoldDB" id="A1ZDG3"/>
<evidence type="ECO:0000256" key="2">
    <source>
        <dbReference type="ARBA" id="ARBA00001089"/>
    </source>
</evidence>
<keyword evidence="5 11" id="KW-0378">Hydrolase</keyword>
<dbReference type="RefSeq" id="WP_002693530.1">
    <property type="nucleotide sequence ID" value="NZ_AAWS01000002.1"/>
</dbReference>
<dbReference type="EC" id="2.3.2.2" evidence="11"/>
<keyword evidence="7 11" id="KW-0012">Acyltransferase</keyword>
<evidence type="ECO:0000256" key="4">
    <source>
        <dbReference type="ARBA" id="ARBA00022679"/>
    </source>
</evidence>
<dbReference type="InterPro" id="IPR000101">
    <property type="entry name" value="GGT_peptidase"/>
</dbReference>
<dbReference type="InterPro" id="IPR051792">
    <property type="entry name" value="GGT_bact"/>
</dbReference>
<dbReference type="GO" id="GO:0006750">
    <property type="term" value="P:glutathione biosynthetic process"/>
    <property type="evidence" value="ECO:0007669"/>
    <property type="project" value="UniProtKB-KW"/>
</dbReference>
<feature type="active site" description="Nucleophile" evidence="9">
    <location>
        <position position="358"/>
    </location>
</feature>
<accession>A1ZDG3</accession>
<dbReference type="GO" id="GO:0103068">
    <property type="term" value="F:leukotriene C4 gamma-glutamyl transferase activity"/>
    <property type="evidence" value="ECO:0007669"/>
    <property type="project" value="UniProtKB-EC"/>
</dbReference>
<comment type="catalytic activity">
    <reaction evidence="2 11">
        <text>glutathione + H2O = L-cysteinylglycine + L-glutamate</text>
        <dbReference type="Rhea" id="RHEA:28807"/>
        <dbReference type="ChEBI" id="CHEBI:15377"/>
        <dbReference type="ChEBI" id="CHEBI:29985"/>
        <dbReference type="ChEBI" id="CHEBI:57925"/>
        <dbReference type="ChEBI" id="CHEBI:61694"/>
        <dbReference type="EC" id="3.4.19.13"/>
    </reaction>
</comment>
<evidence type="ECO:0000313" key="13">
    <source>
        <dbReference type="Proteomes" id="UP000004095"/>
    </source>
</evidence>
<evidence type="ECO:0000256" key="10">
    <source>
        <dbReference type="PIRSR" id="PIRSR600101-2"/>
    </source>
</evidence>
<evidence type="ECO:0000256" key="8">
    <source>
        <dbReference type="ARBA" id="ARBA00047417"/>
    </source>
</evidence>
<keyword evidence="13" id="KW-1185">Reference proteome</keyword>
<dbReference type="PANTHER" id="PTHR43199">
    <property type="entry name" value="GLUTATHIONE HYDROLASE"/>
    <property type="match status" value="1"/>
</dbReference>
<dbReference type="InterPro" id="IPR043138">
    <property type="entry name" value="GGT_lsub"/>
</dbReference>
<keyword evidence="6 11" id="KW-0865">Zymogen</keyword>
<feature type="binding site" evidence="10">
    <location>
        <begin position="429"/>
        <end position="430"/>
    </location>
    <ligand>
        <name>L-glutamate</name>
        <dbReference type="ChEBI" id="CHEBI:29985"/>
    </ligand>
</feature>
<feature type="binding site" evidence="10">
    <location>
        <begin position="376"/>
        <end position="378"/>
    </location>
    <ligand>
        <name>L-glutamate</name>
        <dbReference type="ChEBI" id="CHEBI:29985"/>
    </ligand>
</feature>
<name>A1ZDG3_MICM2</name>
<dbReference type="SUPFAM" id="SSF56235">
    <property type="entry name" value="N-terminal nucleophile aminohydrolases (Ntn hydrolases)"/>
    <property type="match status" value="1"/>
</dbReference>
<dbReference type="Proteomes" id="UP000004095">
    <property type="component" value="Unassembled WGS sequence"/>
</dbReference>
<dbReference type="InterPro" id="IPR055262">
    <property type="entry name" value="GGT_CS"/>
</dbReference>
<comment type="pathway">
    <text evidence="11">Sulfur metabolism; glutathione metabolism.</text>
</comment>
<evidence type="ECO:0000256" key="6">
    <source>
        <dbReference type="ARBA" id="ARBA00023145"/>
    </source>
</evidence>
<dbReference type="PROSITE" id="PS00462">
    <property type="entry name" value="G_GLU_TRANSPEPTIDASE"/>
    <property type="match status" value="1"/>
</dbReference>
<comment type="similarity">
    <text evidence="3 11">Belongs to the gamma-glutamyltransferase family.</text>
</comment>
<dbReference type="eggNOG" id="COG0405">
    <property type="taxonomic scope" value="Bacteria"/>
</dbReference>
<proteinExistence type="inferred from homology"/>
<comment type="catalytic activity">
    <reaction evidence="8 11">
        <text>an N-terminal (5-L-glutamyl)-[peptide] + an alpha-amino acid = 5-L-glutamyl amino acid + an N-terminal L-alpha-aminoacyl-[peptide]</text>
        <dbReference type="Rhea" id="RHEA:23904"/>
        <dbReference type="Rhea" id="RHEA-COMP:9780"/>
        <dbReference type="Rhea" id="RHEA-COMP:9795"/>
        <dbReference type="ChEBI" id="CHEBI:77644"/>
        <dbReference type="ChEBI" id="CHEBI:78597"/>
        <dbReference type="ChEBI" id="CHEBI:78599"/>
        <dbReference type="ChEBI" id="CHEBI:78608"/>
        <dbReference type="EC" id="2.3.2.2"/>
    </reaction>
</comment>
<dbReference type="GO" id="GO:0006751">
    <property type="term" value="P:glutathione catabolic process"/>
    <property type="evidence" value="ECO:0007669"/>
    <property type="project" value="UniProtKB-UniRule"/>
</dbReference>
<comment type="subunit">
    <text evidence="11">This enzyme consists of two polypeptide chains, which are synthesized in precursor form from a single polypeptide.</text>
</comment>
<comment type="catalytic activity">
    <reaction evidence="1 11">
        <text>an S-substituted glutathione + H2O = an S-substituted L-cysteinylglycine + L-glutamate</text>
        <dbReference type="Rhea" id="RHEA:59468"/>
        <dbReference type="ChEBI" id="CHEBI:15377"/>
        <dbReference type="ChEBI" id="CHEBI:29985"/>
        <dbReference type="ChEBI" id="CHEBI:90779"/>
        <dbReference type="ChEBI" id="CHEBI:143103"/>
        <dbReference type="EC" id="3.4.19.13"/>
    </reaction>
</comment>
<dbReference type="EMBL" id="AAWS01000002">
    <property type="protein sequence ID" value="EAY31702.1"/>
    <property type="molecule type" value="Genomic_DNA"/>
</dbReference>
<evidence type="ECO:0000256" key="7">
    <source>
        <dbReference type="ARBA" id="ARBA00023315"/>
    </source>
</evidence>
<feature type="binding site" evidence="10">
    <location>
        <position position="451"/>
    </location>
    <ligand>
        <name>L-glutamate</name>
        <dbReference type="ChEBI" id="CHEBI:29985"/>
    </ligand>
</feature>
<feature type="binding site" evidence="10">
    <location>
        <position position="81"/>
    </location>
    <ligand>
        <name>L-glutamate</name>
        <dbReference type="ChEBI" id="CHEBI:29985"/>
    </ligand>
</feature>
<protein>
    <recommendedName>
        <fullName evidence="11">Glutathione hydrolase proenzyme</fullName>
        <ecNumber evidence="11">2.3.2.2</ecNumber>
        <ecNumber evidence="11">3.4.19.13</ecNumber>
    </recommendedName>
    <component>
        <recommendedName>
            <fullName evidence="11">Glutathione hydrolase large chain</fullName>
        </recommendedName>
    </component>
    <component>
        <recommendedName>
            <fullName evidence="11">Glutathione hydrolase small chain</fullName>
        </recommendedName>
    </component>
</protein>
<dbReference type="InterPro" id="IPR043137">
    <property type="entry name" value="GGT_ssub_C"/>
</dbReference>
<keyword evidence="4 11" id="KW-0808">Transferase</keyword>
<dbReference type="UniPathway" id="UPA00204"/>
<gene>
    <name evidence="12" type="ORF">M23134_05208</name>
</gene>
<sequence>MFVQAQTQRGPIGKNGMVVTAHPDASKIGLEILKKGGNAYDAAVAVQFALAVCYPAAGNIGGGGFMVYRHADGTIGALDYREKAPAKAHRDMYLDKGGKVIKNLSRYGHLAAGVPGAVDAMLKVHQRFGKLPFKEVIQPSIDLAARGVVLTDKEAQRLNKSRNAFFDHNTQPPYPLVRNDKTPFKKGDVTIYTDLAKTLERIRDKGRDGFYAGKTADLIVKEMKAGGGIISKEDLQNYSAVWRIPVAGTYKGYRIISMCPPSAGGIVLLQMLKMVEPYDLSKMGWQTPKTVQLMVEAERRSYADRAKYLGDSDFYPVPLHNLLDSAYLKQRMKDFSFDKAGSSTKTKEGKWGSHSEETTHFSIVDKAGNAVSITTTLNSGYGSYVMVSGAGFLLNNEMDDFSVKPGVPNIYGLVGNEANSIAPGKRMLSSMTPTIIEKNGKLKMVVGTPGGSTITTSVFQTILNVLEHNMTMQEAVNAPRFHHQWLPDEVFVENKALSQKTRQILRKLGYMIRPRSPIGRVEGILVLPQGKLEGGADRRGDDTALGY</sequence>
<organism evidence="12 13">
    <name type="scientific">Microscilla marina ATCC 23134</name>
    <dbReference type="NCBI Taxonomy" id="313606"/>
    <lineage>
        <taxon>Bacteria</taxon>
        <taxon>Pseudomonadati</taxon>
        <taxon>Bacteroidota</taxon>
        <taxon>Cytophagia</taxon>
        <taxon>Cytophagales</taxon>
        <taxon>Microscillaceae</taxon>
        <taxon>Microscilla</taxon>
    </lineage>
</organism>
<evidence type="ECO:0000256" key="3">
    <source>
        <dbReference type="ARBA" id="ARBA00009381"/>
    </source>
</evidence>
<dbReference type="Pfam" id="PF01019">
    <property type="entry name" value="G_glu_transpept"/>
    <property type="match status" value="1"/>
</dbReference>
<keyword evidence="11" id="KW-0317">Glutathione biosynthesis</keyword>
<evidence type="ECO:0000256" key="5">
    <source>
        <dbReference type="ARBA" id="ARBA00022801"/>
    </source>
</evidence>
<dbReference type="InterPro" id="IPR029055">
    <property type="entry name" value="Ntn_hydrolases_N"/>
</dbReference>
<dbReference type="PANTHER" id="PTHR43199:SF1">
    <property type="entry name" value="GLUTATHIONE HYDROLASE PROENZYME"/>
    <property type="match status" value="1"/>
</dbReference>
<comment type="PTM">
    <text evidence="11">Cleaved by autocatalysis into a large and a small subunit.</text>
</comment>
<comment type="caution">
    <text evidence="12">The sequence shown here is derived from an EMBL/GenBank/DDBJ whole genome shotgun (WGS) entry which is preliminary data.</text>
</comment>
<evidence type="ECO:0000256" key="1">
    <source>
        <dbReference type="ARBA" id="ARBA00001049"/>
    </source>
</evidence>
<evidence type="ECO:0000313" key="12">
    <source>
        <dbReference type="EMBL" id="EAY31702.1"/>
    </source>
</evidence>
<dbReference type="GO" id="GO:0036374">
    <property type="term" value="F:glutathione hydrolase activity"/>
    <property type="evidence" value="ECO:0007669"/>
    <property type="project" value="UniProtKB-UniRule"/>
</dbReference>
<dbReference type="Gene3D" id="1.10.246.130">
    <property type="match status" value="1"/>
</dbReference>
<feature type="binding site" evidence="10">
    <location>
        <position position="400"/>
    </location>
    <ligand>
        <name>L-glutamate</name>
        <dbReference type="ChEBI" id="CHEBI:29985"/>
    </ligand>
</feature>
<dbReference type="Gene3D" id="3.60.20.40">
    <property type="match status" value="1"/>
</dbReference>
<dbReference type="MEROPS" id="T03.001"/>
<dbReference type="PRINTS" id="PR01210">
    <property type="entry name" value="GGTRANSPTASE"/>
</dbReference>
<evidence type="ECO:0000256" key="9">
    <source>
        <dbReference type="PIRSR" id="PIRSR600101-1"/>
    </source>
</evidence>